<dbReference type="Proteomes" id="UP000184212">
    <property type="component" value="Unassembled WGS sequence"/>
</dbReference>
<evidence type="ECO:0000313" key="2">
    <source>
        <dbReference type="Proteomes" id="UP000184212"/>
    </source>
</evidence>
<dbReference type="InterPro" id="IPR002481">
    <property type="entry name" value="FUR"/>
</dbReference>
<keyword evidence="2" id="KW-1185">Reference proteome</keyword>
<accession>A0A1M5TFB1</accession>
<dbReference type="Pfam" id="PF01475">
    <property type="entry name" value="FUR"/>
    <property type="match status" value="1"/>
</dbReference>
<dbReference type="RefSeq" id="WP_073137633.1">
    <property type="nucleotide sequence ID" value="NZ_FQWQ01000003.1"/>
</dbReference>
<gene>
    <name evidence="1" type="ORF">SAMN04488109_4048</name>
</gene>
<protein>
    <submittedName>
        <fullName evidence="1">Ferric uptake regulator family protein</fullName>
    </submittedName>
</protein>
<proteinExistence type="predicted"/>
<dbReference type="AlphaFoldDB" id="A0A1M5TFB1"/>
<evidence type="ECO:0000313" key="1">
    <source>
        <dbReference type="EMBL" id="SHH49447.1"/>
    </source>
</evidence>
<dbReference type="EMBL" id="FQWQ01000003">
    <property type="protein sequence ID" value="SHH49447.1"/>
    <property type="molecule type" value="Genomic_DNA"/>
</dbReference>
<organism evidence="1 2">
    <name type="scientific">Chryseolinea serpens</name>
    <dbReference type="NCBI Taxonomy" id="947013"/>
    <lineage>
        <taxon>Bacteria</taxon>
        <taxon>Pseudomonadati</taxon>
        <taxon>Bacteroidota</taxon>
        <taxon>Cytophagia</taxon>
        <taxon>Cytophagales</taxon>
        <taxon>Fulvivirgaceae</taxon>
        <taxon>Chryseolinea</taxon>
    </lineage>
</organism>
<dbReference type="InterPro" id="IPR036390">
    <property type="entry name" value="WH_DNA-bd_sf"/>
</dbReference>
<reference evidence="1 2" key="1">
    <citation type="submission" date="2016-11" db="EMBL/GenBank/DDBJ databases">
        <authorList>
            <person name="Jaros S."/>
            <person name="Januszkiewicz K."/>
            <person name="Wedrychowicz H."/>
        </authorList>
    </citation>
    <scope>NUCLEOTIDE SEQUENCE [LARGE SCALE GENOMIC DNA]</scope>
    <source>
        <strain evidence="1 2">DSM 24574</strain>
    </source>
</reference>
<name>A0A1M5TFB1_9BACT</name>
<dbReference type="GO" id="GO:0003700">
    <property type="term" value="F:DNA-binding transcription factor activity"/>
    <property type="evidence" value="ECO:0007669"/>
    <property type="project" value="InterPro"/>
</dbReference>
<dbReference type="Gene3D" id="1.10.10.10">
    <property type="entry name" value="Winged helix-like DNA-binding domain superfamily/Winged helix DNA-binding domain"/>
    <property type="match status" value="1"/>
</dbReference>
<dbReference type="InterPro" id="IPR036388">
    <property type="entry name" value="WH-like_DNA-bd_sf"/>
</dbReference>
<dbReference type="SUPFAM" id="SSF46785">
    <property type="entry name" value="Winged helix' DNA-binding domain"/>
    <property type="match status" value="1"/>
</dbReference>
<sequence>MKIHKEFLETMLYRRSIPVTPLRLRVLQCIFEYTEYFTAEQVIGNLNKTEKVDTAHVSNILTQFNRSGLITRVEDEEMNMRRPGRKIKKYIWLHQYIRRITQRASYVPIN</sequence>